<dbReference type="EMBL" id="APPK01000045">
    <property type="protein sequence ID" value="ENV20902.1"/>
    <property type="molecule type" value="Genomic_DNA"/>
</dbReference>
<keyword evidence="1" id="KW-0472">Membrane</keyword>
<keyword evidence="1" id="KW-1133">Transmembrane helix</keyword>
<dbReference type="AlphaFoldDB" id="N8X8Y9"/>
<evidence type="ECO:0000256" key="1">
    <source>
        <dbReference type="SAM" id="Phobius"/>
    </source>
</evidence>
<reference evidence="2 3" key="1">
    <citation type="submission" date="2013-02" db="EMBL/GenBank/DDBJ databases">
        <title>The Genome Sequence of Acinetobacter bereziniae NIPH 3.</title>
        <authorList>
            <consortium name="The Broad Institute Genome Sequencing Platform"/>
            <consortium name="The Broad Institute Genome Sequencing Center for Infectious Disease"/>
            <person name="Cerqueira G."/>
            <person name="Feldgarden M."/>
            <person name="Courvalin P."/>
            <person name="Perichon B."/>
            <person name="Grillot-Courvalin C."/>
            <person name="Clermont D."/>
            <person name="Rocha E."/>
            <person name="Yoon E.-J."/>
            <person name="Nemec A."/>
            <person name="Walker B."/>
            <person name="Young S.K."/>
            <person name="Zeng Q."/>
            <person name="Gargeya S."/>
            <person name="Fitzgerald M."/>
            <person name="Haas B."/>
            <person name="Abouelleil A."/>
            <person name="Alvarado L."/>
            <person name="Arachchi H.M."/>
            <person name="Berlin A.M."/>
            <person name="Chapman S.B."/>
            <person name="Dewar J."/>
            <person name="Goldberg J."/>
            <person name="Griggs A."/>
            <person name="Gujja S."/>
            <person name="Hansen M."/>
            <person name="Howarth C."/>
            <person name="Imamovic A."/>
            <person name="Larimer J."/>
            <person name="McCowan C."/>
            <person name="Murphy C."/>
            <person name="Neiman D."/>
            <person name="Pearson M."/>
            <person name="Priest M."/>
            <person name="Roberts A."/>
            <person name="Saif S."/>
            <person name="Shea T."/>
            <person name="Sisk P."/>
            <person name="Sykes S."/>
            <person name="Wortman J."/>
            <person name="Nusbaum C."/>
            <person name="Birren B."/>
        </authorList>
    </citation>
    <scope>NUCLEOTIDE SEQUENCE [LARGE SCALE GENOMIC DNA]</scope>
    <source>
        <strain evidence="2 3">NIPH 3</strain>
    </source>
</reference>
<dbReference type="HOGENOM" id="CLU_2420328_0_0_6"/>
<dbReference type="PATRIC" id="fig|1217651.3.peg.2995"/>
<organism evidence="2 3">
    <name type="scientific">Acinetobacter bereziniae NIPH 3</name>
    <dbReference type="NCBI Taxonomy" id="1217651"/>
    <lineage>
        <taxon>Bacteria</taxon>
        <taxon>Pseudomonadati</taxon>
        <taxon>Pseudomonadota</taxon>
        <taxon>Gammaproteobacteria</taxon>
        <taxon>Moraxellales</taxon>
        <taxon>Moraxellaceae</taxon>
        <taxon>Acinetobacter</taxon>
    </lineage>
</organism>
<evidence type="ECO:0000313" key="3">
    <source>
        <dbReference type="Proteomes" id="UP000013270"/>
    </source>
</evidence>
<evidence type="ECO:0000313" key="2">
    <source>
        <dbReference type="EMBL" id="ENV20902.1"/>
    </source>
</evidence>
<proteinExistence type="predicted"/>
<protein>
    <submittedName>
        <fullName evidence="2">Uncharacterized protein</fullName>
    </submittedName>
</protein>
<dbReference type="RefSeq" id="WP_004831581.1">
    <property type="nucleotide sequence ID" value="NZ_KB849468.1"/>
</dbReference>
<dbReference type="Proteomes" id="UP000013270">
    <property type="component" value="Unassembled WGS sequence"/>
</dbReference>
<comment type="caution">
    <text evidence="2">The sequence shown here is derived from an EMBL/GenBank/DDBJ whole genome shotgun (WGS) entry which is preliminary data.</text>
</comment>
<gene>
    <name evidence="2" type="ORF">F963_03033</name>
</gene>
<accession>N8X8Y9</accession>
<feature type="transmembrane region" description="Helical" evidence="1">
    <location>
        <begin position="7"/>
        <end position="27"/>
    </location>
</feature>
<name>N8X8Y9_ACIBZ</name>
<sequence length="93" mass="10946">MIQYIKNNFPIIVLLMIVIGGFSYPFYSGKWIFAPKLNEIDAKCYGIDVPDDIQYGRSEHFCSCMRMVHNKKDNDHINYCKDLINKENFNESE</sequence>
<keyword evidence="1" id="KW-0812">Transmembrane</keyword>